<proteinExistence type="predicted"/>
<evidence type="ECO:0000259" key="3">
    <source>
        <dbReference type="Pfam" id="PF03572"/>
    </source>
</evidence>
<gene>
    <name evidence="4" type="ORF">BASA50_010095</name>
</gene>
<dbReference type="EMBL" id="JAFCIX010000466">
    <property type="protein sequence ID" value="KAH6589349.1"/>
    <property type="molecule type" value="Genomic_DNA"/>
</dbReference>
<dbReference type="SUPFAM" id="SSF52096">
    <property type="entry name" value="ClpP/crotonase"/>
    <property type="match status" value="1"/>
</dbReference>
<evidence type="ECO:0000256" key="2">
    <source>
        <dbReference type="SAM" id="SignalP"/>
    </source>
</evidence>
<dbReference type="PANTHER" id="PTHR32060">
    <property type="entry name" value="TAIL-SPECIFIC PROTEASE"/>
    <property type="match status" value="1"/>
</dbReference>
<dbReference type="InterPro" id="IPR036034">
    <property type="entry name" value="PDZ_sf"/>
</dbReference>
<name>A0ABQ8F271_9FUNG</name>
<feature type="domain" description="Tail specific protease" evidence="3">
    <location>
        <begin position="341"/>
        <end position="518"/>
    </location>
</feature>
<comment type="caution">
    <text evidence="4">The sequence shown here is derived from an EMBL/GenBank/DDBJ whole genome shotgun (WGS) entry which is preliminary data.</text>
</comment>
<dbReference type="Gene3D" id="2.30.42.10">
    <property type="match status" value="1"/>
</dbReference>
<organism evidence="4 5">
    <name type="scientific">Batrachochytrium salamandrivorans</name>
    <dbReference type="NCBI Taxonomy" id="1357716"/>
    <lineage>
        <taxon>Eukaryota</taxon>
        <taxon>Fungi</taxon>
        <taxon>Fungi incertae sedis</taxon>
        <taxon>Chytridiomycota</taxon>
        <taxon>Chytridiomycota incertae sedis</taxon>
        <taxon>Chytridiomycetes</taxon>
        <taxon>Rhizophydiales</taxon>
        <taxon>Rhizophydiales incertae sedis</taxon>
        <taxon>Batrachochytrium</taxon>
    </lineage>
</organism>
<dbReference type="InterPro" id="IPR029045">
    <property type="entry name" value="ClpP/crotonase-like_dom_sf"/>
</dbReference>
<accession>A0ABQ8F271</accession>
<dbReference type="Pfam" id="PF03572">
    <property type="entry name" value="Peptidase_S41"/>
    <property type="match status" value="1"/>
</dbReference>
<feature type="signal peptide" evidence="2">
    <location>
        <begin position="1"/>
        <end position="19"/>
    </location>
</feature>
<feature type="region of interest" description="Disordered" evidence="1">
    <location>
        <begin position="275"/>
        <end position="318"/>
    </location>
</feature>
<dbReference type="InterPro" id="IPR005151">
    <property type="entry name" value="Tail-specific_protease"/>
</dbReference>
<dbReference type="PANTHER" id="PTHR32060:SF22">
    <property type="entry name" value="CARBOXYL-TERMINAL-PROCESSING PEPTIDASE 3, CHLOROPLASTIC"/>
    <property type="match status" value="1"/>
</dbReference>
<feature type="chain" id="PRO_5046070390" description="Tail specific protease domain-containing protein" evidence="2">
    <location>
        <begin position="20"/>
        <end position="867"/>
    </location>
</feature>
<sequence length="867" mass="94769">MLVSSVIALLAIGSTSVSAYNYITYNLLKDDRGAGRLVFIPTTLEQKEVILSNVENAFAIWANYDSKISNYKSAADPFPTIKKLRENIKTVSDEELQLGITDAFIMARDRHTGWTNMAPYSCFHATTGVTFAFIEGDVDIVDKPTVVVTSTSKSSIFLSLFGKDYSKIKAGDELLAINGLSFVKWFKQNQFKSGGGANDFGGQRTALDYLTTIYGKFNRLPSKDSITFQFKSRANPQNSYTVTVPYVSGCNQDCWELGSKLYKSLPSKILPGTPVTRLPVSAKQPGHNHKSDTAHLSPKDPKRGAAIEKRSSSRQKSAIRMNPTDVTKITWGIYQPESTNMGVIKLDNFDSGDVETKSLAILKAVMTVRSLLVNELKNTKSVIYDLRGNPGGDAKFADSMVQLFKPDFEPFGDRYLMNKITHSLVADGKNPDVEPYAKAWRETKKGSRFTKVFFLNSAESVNTIGQAYVRPMGVFNDGRCYSTCEVFSGSIQGHGAGTIFGEDKRTGGGGSTVMKLDPILIHASPTYFKRFPFDQELTSGSTTYANTLSVGVTQTIRTGRYKGKSIEDVGVMTDTVFRPQWSDLQPDSPTNTQYDRIAASLARTGQKNGQSRLHFVSEPFSIQKPISGFSLEVEAAGIEEFTVFQADGKTVAAKQRSRATTKRKFAIPVSTVGSALGNSHITIVGKTAGKQVLKTKRNVRIIPTDNKYMKISTSGFTFSGLSDSVGLYQSSTTAPADGWNNLKGKWMIGTGVKYVKNIESSIEAFFTATVGTKINISLNVDLDSVPDCDFLYLSVKSSGGVEDFLLRSKNRDGTKTLNGISGENMIVKETFSFTTKSGQFSVSLKFTSDKASEFAGATIKSFTVSAA</sequence>
<evidence type="ECO:0000313" key="4">
    <source>
        <dbReference type="EMBL" id="KAH6589349.1"/>
    </source>
</evidence>
<dbReference type="Gene3D" id="3.90.226.10">
    <property type="entry name" value="2-enoyl-CoA Hydratase, Chain A, domain 1"/>
    <property type="match status" value="1"/>
</dbReference>
<evidence type="ECO:0000256" key="1">
    <source>
        <dbReference type="SAM" id="MobiDB-lite"/>
    </source>
</evidence>
<dbReference type="Proteomes" id="UP001648503">
    <property type="component" value="Unassembled WGS sequence"/>
</dbReference>
<keyword evidence="2" id="KW-0732">Signal</keyword>
<feature type="compositionally biased region" description="Basic and acidic residues" evidence="1">
    <location>
        <begin position="289"/>
        <end position="311"/>
    </location>
</feature>
<protein>
    <recommendedName>
        <fullName evidence="3">Tail specific protease domain-containing protein</fullName>
    </recommendedName>
</protein>
<keyword evidence="5" id="KW-1185">Reference proteome</keyword>
<reference evidence="4 5" key="1">
    <citation type="submission" date="2021-02" db="EMBL/GenBank/DDBJ databases">
        <title>Variation within the Batrachochytrium salamandrivorans European outbreak.</title>
        <authorList>
            <person name="Kelly M."/>
            <person name="Pasmans F."/>
            <person name="Shea T.P."/>
            <person name="Munoz J.F."/>
            <person name="Carranza S."/>
            <person name="Cuomo C.A."/>
            <person name="Martel A."/>
        </authorList>
    </citation>
    <scope>NUCLEOTIDE SEQUENCE [LARGE SCALE GENOMIC DNA]</scope>
    <source>
        <strain evidence="4 5">AMFP18/2</strain>
    </source>
</reference>
<evidence type="ECO:0000313" key="5">
    <source>
        <dbReference type="Proteomes" id="UP001648503"/>
    </source>
</evidence>